<proteinExistence type="inferred from homology"/>
<dbReference type="SUPFAM" id="SSF50104">
    <property type="entry name" value="Translation proteins SH3-like domain"/>
    <property type="match status" value="1"/>
</dbReference>
<dbReference type="EMBL" id="JACHIA010000004">
    <property type="protein sequence ID" value="MBB6070226.1"/>
    <property type="molecule type" value="Genomic_DNA"/>
</dbReference>
<dbReference type="FunFam" id="2.40.50.140:FF:000004">
    <property type="entry name" value="Elongation factor P"/>
    <property type="match status" value="1"/>
</dbReference>
<evidence type="ECO:0000256" key="2">
    <source>
        <dbReference type="ARBA" id="ARBA00004815"/>
    </source>
</evidence>
<dbReference type="InterPro" id="IPR013852">
    <property type="entry name" value="Transl_elong_P/YeiP_CS"/>
</dbReference>
<comment type="similarity">
    <text evidence="3 7 9">Belongs to the elongation factor P family.</text>
</comment>
<evidence type="ECO:0000256" key="5">
    <source>
        <dbReference type="ARBA" id="ARBA00022768"/>
    </source>
</evidence>
<accession>A0A841GXF4</accession>
<dbReference type="SUPFAM" id="SSF50249">
    <property type="entry name" value="Nucleic acid-binding proteins"/>
    <property type="match status" value="2"/>
</dbReference>
<dbReference type="UniPathway" id="UPA00345"/>
<dbReference type="Gene3D" id="2.30.30.30">
    <property type="match status" value="1"/>
</dbReference>
<keyword evidence="4 7" id="KW-0963">Cytoplasm</keyword>
<dbReference type="PANTHER" id="PTHR30053">
    <property type="entry name" value="ELONGATION FACTOR P"/>
    <property type="match status" value="1"/>
</dbReference>
<dbReference type="Pfam" id="PF01132">
    <property type="entry name" value="EFP"/>
    <property type="match status" value="1"/>
</dbReference>
<evidence type="ECO:0000256" key="9">
    <source>
        <dbReference type="RuleBase" id="RU004389"/>
    </source>
</evidence>
<dbReference type="Gene3D" id="2.40.50.140">
    <property type="entry name" value="Nucleic acid-binding proteins"/>
    <property type="match status" value="2"/>
</dbReference>
<comment type="subcellular location">
    <subcellularLocation>
        <location evidence="1 7">Cytoplasm</location>
    </subcellularLocation>
</comment>
<dbReference type="Pfam" id="PF09285">
    <property type="entry name" value="Elong-fact-P_C"/>
    <property type="match status" value="1"/>
</dbReference>
<dbReference type="SMART" id="SM00841">
    <property type="entry name" value="Elong-fact-P_C"/>
    <property type="match status" value="1"/>
</dbReference>
<dbReference type="PROSITE" id="PS01275">
    <property type="entry name" value="EFP"/>
    <property type="match status" value="1"/>
</dbReference>
<protein>
    <recommendedName>
        <fullName evidence="7 8">Elongation factor P</fullName>
        <shortName evidence="7">EF-P</shortName>
    </recommendedName>
</protein>
<evidence type="ECO:0000256" key="7">
    <source>
        <dbReference type="HAMAP-Rule" id="MF_00141"/>
    </source>
</evidence>
<evidence type="ECO:0000313" key="13">
    <source>
        <dbReference type="Proteomes" id="UP000582837"/>
    </source>
</evidence>
<keyword evidence="13" id="KW-1185">Reference proteome</keyword>
<dbReference type="GO" id="GO:0005829">
    <property type="term" value="C:cytosol"/>
    <property type="evidence" value="ECO:0007669"/>
    <property type="project" value="UniProtKB-ARBA"/>
</dbReference>
<dbReference type="AlphaFoldDB" id="A0A841GXF4"/>
<dbReference type="HAMAP" id="MF_00141">
    <property type="entry name" value="EF_P"/>
    <property type="match status" value="1"/>
</dbReference>
<evidence type="ECO:0000313" key="12">
    <source>
        <dbReference type="EMBL" id="MBB6070226.1"/>
    </source>
</evidence>
<dbReference type="InterPro" id="IPR013185">
    <property type="entry name" value="Transl_elong_KOW-like"/>
</dbReference>
<dbReference type="InterPro" id="IPR001059">
    <property type="entry name" value="Transl_elong_P/YeiP_cen"/>
</dbReference>
<dbReference type="InterPro" id="IPR015365">
    <property type="entry name" value="Elong-fact-P_C"/>
</dbReference>
<dbReference type="Proteomes" id="UP000582837">
    <property type="component" value="Unassembled WGS sequence"/>
</dbReference>
<dbReference type="PIRSF" id="PIRSF005901">
    <property type="entry name" value="EF-P"/>
    <property type="match status" value="1"/>
</dbReference>
<dbReference type="CDD" id="cd05794">
    <property type="entry name" value="S1_EF-P_repeat_2"/>
    <property type="match status" value="1"/>
</dbReference>
<dbReference type="Pfam" id="PF08207">
    <property type="entry name" value="EFP_N"/>
    <property type="match status" value="1"/>
</dbReference>
<dbReference type="NCBIfam" id="NF001810">
    <property type="entry name" value="PRK00529.1"/>
    <property type="match status" value="1"/>
</dbReference>
<dbReference type="NCBIfam" id="TIGR00038">
    <property type="entry name" value="efp"/>
    <property type="match status" value="1"/>
</dbReference>
<keyword evidence="6 7" id="KW-0648">Protein biosynthesis</keyword>
<comment type="function">
    <text evidence="7">Involved in peptide bond synthesis. Stimulates efficient translation and peptide-bond synthesis on native or reconstituted 70S ribosomes in vitro. Probably functions indirectly by altering the affinity of the ribosome for aminoacyl-tRNA, thus increasing their reactivity as acceptors for peptidyl transferase.</text>
</comment>
<dbReference type="GO" id="GO:0003746">
    <property type="term" value="F:translation elongation factor activity"/>
    <property type="evidence" value="ECO:0007669"/>
    <property type="project" value="UniProtKB-UniRule"/>
</dbReference>
<dbReference type="InterPro" id="IPR014722">
    <property type="entry name" value="Rib_uL2_dom2"/>
</dbReference>
<feature type="domain" description="Translation elongation factor P/YeiP central" evidence="11">
    <location>
        <begin position="57"/>
        <end position="112"/>
    </location>
</feature>
<dbReference type="FunFam" id="2.30.30.30:FF:000003">
    <property type="entry name" value="Elongation factor P"/>
    <property type="match status" value="1"/>
</dbReference>
<dbReference type="InterPro" id="IPR020599">
    <property type="entry name" value="Transl_elong_fac_P/YeiP"/>
</dbReference>
<dbReference type="GO" id="GO:0043043">
    <property type="term" value="P:peptide biosynthetic process"/>
    <property type="evidence" value="ECO:0007669"/>
    <property type="project" value="InterPro"/>
</dbReference>
<keyword evidence="5 7" id="KW-0251">Elongation factor</keyword>
<evidence type="ECO:0000259" key="11">
    <source>
        <dbReference type="SMART" id="SM01185"/>
    </source>
</evidence>
<sequence length="177" mass="20024">MTLNMDGTLWTIMWFQHHKPGKGNTVVRSKLRNVLTGAVLEKTFRAGDRIDEVRLEHRPITYSYSDGHHYHFMDTQTYDDIPLSGEVIGEDQLKYLKEGMECDGLVHGETVINVELPFFVTLTITQTDPGVRGDTATGGTKPATLETGAVVQVPLFVNEGEMIRVDRREDKYIERAK</sequence>
<dbReference type="InterPro" id="IPR008991">
    <property type="entry name" value="Translation_prot_SH3-like_sf"/>
</dbReference>
<dbReference type="InterPro" id="IPR012340">
    <property type="entry name" value="NA-bd_OB-fold"/>
</dbReference>
<name>A0A841GXF4_9BACT</name>
<gene>
    <name evidence="7" type="primary">efp</name>
    <name evidence="12" type="ORF">HNQ61_001845</name>
</gene>
<evidence type="ECO:0000259" key="10">
    <source>
        <dbReference type="SMART" id="SM00841"/>
    </source>
</evidence>
<dbReference type="InterPro" id="IPR011768">
    <property type="entry name" value="Transl_elongation_fac_P"/>
</dbReference>
<comment type="caution">
    <text evidence="12">The sequence shown here is derived from an EMBL/GenBank/DDBJ whole genome shotgun (WGS) entry which is preliminary data.</text>
</comment>
<dbReference type="SMART" id="SM01185">
    <property type="entry name" value="EFP"/>
    <property type="match status" value="1"/>
</dbReference>
<evidence type="ECO:0000256" key="3">
    <source>
        <dbReference type="ARBA" id="ARBA00009479"/>
    </source>
</evidence>
<organism evidence="12 13">
    <name type="scientific">Longimicrobium terrae</name>
    <dbReference type="NCBI Taxonomy" id="1639882"/>
    <lineage>
        <taxon>Bacteria</taxon>
        <taxon>Pseudomonadati</taxon>
        <taxon>Gemmatimonadota</taxon>
        <taxon>Longimicrobiia</taxon>
        <taxon>Longimicrobiales</taxon>
        <taxon>Longimicrobiaceae</taxon>
        <taxon>Longimicrobium</taxon>
    </lineage>
</organism>
<evidence type="ECO:0000256" key="6">
    <source>
        <dbReference type="ARBA" id="ARBA00022917"/>
    </source>
</evidence>
<comment type="pathway">
    <text evidence="2 7">Protein biosynthesis; polypeptide chain elongation.</text>
</comment>
<feature type="domain" description="Elongation factor P C-terminal" evidence="10">
    <location>
        <begin position="120"/>
        <end position="175"/>
    </location>
</feature>
<dbReference type="PANTHER" id="PTHR30053:SF12">
    <property type="entry name" value="ELONGATION FACTOR P (EF-P) FAMILY PROTEIN"/>
    <property type="match status" value="1"/>
</dbReference>
<dbReference type="FunFam" id="2.40.50.140:FF:000009">
    <property type="entry name" value="Elongation factor P"/>
    <property type="match status" value="1"/>
</dbReference>
<evidence type="ECO:0000256" key="8">
    <source>
        <dbReference type="NCBIfam" id="TIGR00038"/>
    </source>
</evidence>
<reference evidence="12 13" key="1">
    <citation type="submission" date="2020-08" db="EMBL/GenBank/DDBJ databases">
        <title>Genomic Encyclopedia of Type Strains, Phase IV (KMG-IV): sequencing the most valuable type-strain genomes for metagenomic binning, comparative biology and taxonomic classification.</title>
        <authorList>
            <person name="Goeker M."/>
        </authorList>
    </citation>
    <scope>NUCLEOTIDE SEQUENCE [LARGE SCALE GENOMIC DNA]</scope>
    <source>
        <strain evidence="12 13">DSM 29007</strain>
    </source>
</reference>
<dbReference type="CDD" id="cd04470">
    <property type="entry name" value="S1_EF-P_repeat_1"/>
    <property type="match status" value="1"/>
</dbReference>
<evidence type="ECO:0000256" key="1">
    <source>
        <dbReference type="ARBA" id="ARBA00004496"/>
    </source>
</evidence>
<evidence type="ECO:0000256" key="4">
    <source>
        <dbReference type="ARBA" id="ARBA00022490"/>
    </source>
</evidence>